<reference evidence="10" key="1">
    <citation type="submission" date="2022-05" db="EMBL/GenBank/DDBJ databases">
        <authorList>
            <person name="Oliphant S.A."/>
            <person name="Watson-Haigh N.S."/>
            <person name="Sumby K.M."/>
            <person name="Gardner J.M."/>
            <person name="Jiranek V."/>
        </authorList>
    </citation>
    <scope>NUCLEOTIDE SEQUENCE</scope>
    <source>
        <strain evidence="10">Ru20-1</strain>
    </source>
</reference>
<dbReference type="SMART" id="SM00382">
    <property type="entry name" value="AAA"/>
    <property type="match status" value="1"/>
</dbReference>
<feature type="region of interest" description="Disordered" evidence="8">
    <location>
        <begin position="24"/>
        <end position="58"/>
    </location>
</feature>
<accession>A0ABY5C5X8</accession>
<feature type="compositionally biased region" description="Polar residues" evidence="8">
    <location>
        <begin position="43"/>
        <end position="54"/>
    </location>
</feature>
<organism evidence="10 11">
    <name type="scientific">Fructilactobacillus ixorae</name>
    <dbReference type="NCBI Taxonomy" id="1750535"/>
    <lineage>
        <taxon>Bacteria</taxon>
        <taxon>Bacillati</taxon>
        <taxon>Bacillota</taxon>
        <taxon>Bacilli</taxon>
        <taxon>Lactobacillales</taxon>
        <taxon>Lactobacillaceae</taxon>
        <taxon>Fructilactobacillus</taxon>
    </lineage>
</organism>
<dbReference type="PANTHER" id="PTHR22683:SF42">
    <property type="entry name" value="DNA TRANSLOCASE SFTA"/>
    <property type="match status" value="1"/>
</dbReference>
<evidence type="ECO:0000256" key="2">
    <source>
        <dbReference type="ARBA" id="ARBA00020887"/>
    </source>
</evidence>
<dbReference type="InterPro" id="IPR002543">
    <property type="entry name" value="FtsK_dom"/>
</dbReference>
<dbReference type="Proteomes" id="UP001057532">
    <property type="component" value="Chromosome"/>
</dbReference>
<keyword evidence="5" id="KW-0238">DNA-binding</keyword>
<dbReference type="CDD" id="cd01127">
    <property type="entry name" value="TrwB_TraG_TraD_VirD4"/>
    <property type="match status" value="1"/>
</dbReference>
<evidence type="ECO:0000256" key="4">
    <source>
        <dbReference type="ARBA" id="ARBA00022840"/>
    </source>
</evidence>
<dbReference type="PANTHER" id="PTHR22683">
    <property type="entry name" value="SPORULATION PROTEIN RELATED"/>
    <property type="match status" value="1"/>
</dbReference>
<dbReference type="RefSeq" id="WP_252780698.1">
    <property type="nucleotide sequence ID" value="NZ_CP097478.1"/>
</dbReference>
<evidence type="ECO:0000313" key="10">
    <source>
        <dbReference type="EMBL" id="USS93821.1"/>
    </source>
</evidence>
<dbReference type="InterPro" id="IPR050206">
    <property type="entry name" value="FtsK/SpoIIIE/SftA"/>
</dbReference>
<dbReference type="InterPro" id="IPR018541">
    <property type="entry name" value="Ftsk_gamma"/>
</dbReference>
<evidence type="ECO:0000313" key="11">
    <source>
        <dbReference type="Proteomes" id="UP001057532"/>
    </source>
</evidence>
<comment type="similarity">
    <text evidence="1">Belongs to the FtsK/SpoIIIE/SftA family.</text>
</comment>
<dbReference type="SUPFAM" id="SSF52540">
    <property type="entry name" value="P-loop containing nucleoside triphosphate hydrolases"/>
    <property type="match status" value="1"/>
</dbReference>
<evidence type="ECO:0000256" key="5">
    <source>
        <dbReference type="ARBA" id="ARBA00023125"/>
    </source>
</evidence>
<dbReference type="InterPro" id="IPR027417">
    <property type="entry name" value="P-loop_NTPase"/>
</dbReference>
<feature type="binding site" evidence="7">
    <location>
        <begin position="452"/>
        <end position="459"/>
    </location>
    <ligand>
        <name>ATP</name>
        <dbReference type="ChEBI" id="CHEBI:30616"/>
    </ligand>
</feature>
<evidence type="ECO:0000256" key="1">
    <source>
        <dbReference type="ARBA" id="ARBA00006474"/>
    </source>
</evidence>
<dbReference type="Gene3D" id="3.40.50.300">
    <property type="entry name" value="P-loop containing nucleotide triphosphate hydrolases"/>
    <property type="match status" value="1"/>
</dbReference>
<name>A0ABY5C5X8_9LACO</name>
<dbReference type="PROSITE" id="PS50901">
    <property type="entry name" value="FTSK"/>
    <property type="match status" value="1"/>
</dbReference>
<dbReference type="Pfam" id="PF01580">
    <property type="entry name" value="FtsK_SpoIIIE"/>
    <property type="match status" value="1"/>
</dbReference>
<dbReference type="SUPFAM" id="SSF46785">
    <property type="entry name" value="Winged helix' DNA-binding domain"/>
    <property type="match status" value="1"/>
</dbReference>
<sequence length="768" mass="82828">MNHYDGPAFFRKYFAGQPTTSFQATAASNSNSERSKDEKMASLQEQRQNFSPKVTQPEVPAASLVQKTRAFQPQVTADRTPFYQRRAPEFSPAYDRALAALTLPAAALIVMASDDPEAEPGEATTSSELITTVAADEAGTASESEATDTALAPGDEPIEAAVPQNENENENSVDNSETKATEPSQQHGLGHSLTDIMQAEQGQAAHLSFFDQPPAKVAESQPEPPDTTEVTTSASPLEAQSQAPEASATEPGDHQDGNAEQIEAKASSLSASTKAALSGANSDQVEQVAQETVATTAGYHFPALNLLNPPVQFDEADLDTWIADQAEKLDDTLQAFHVDGHVVDWTNGPTVTQFQVKLALGVKVSKVTNLNDDLKLALAAKDIRIEAPIPGRSTVGIEIPNPKPHPVVLQEILQGQAFQADPAHTSIAMGMDIEGQAVTADLKRMPHALIAGATGSGKSVFINSLLLSLLYHATPKDLRMILIDPKAVELAPYNEIPHLLAPVISKPQEAAAALKWVTETMDQRYERLTAAGVRNIEQYNQRAQATGHGADQLPYILVVIDELADLMMVAANEVQDYIVRITQKARAAGIHLVVATQRPSVDIVTGTIKNNIPTRVAFMVSSQVDSRTIIDQAGAERLLGKGDMLYLGNGANKPERLQGAFVTNEEVEKVTNFVRTQGAANYEFQPASLLKSADQVATHDELWTQVLAYIAGEESVSTSKLQRVFSVGYNRAASIIDDLERNHFIAGQHGSKPREVYLTKDQYAQLNV</sequence>
<feature type="region of interest" description="Disordered" evidence="8">
    <location>
        <begin position="160"/>
        <end position="189"/>
    </location>
</feature>
<keyword evidence="11" id="KW-1185">Reference proteome</keyword>
<feature type="region of interest" description="Disordered" evidence="8">
    <location>
        <begin position="214"/>
        <end position="257"/>
    </location>
</feature>
<dbReference type="InterPro" id="IPR036390">
    <property type="entry name" value="WH_DNA-bd_sf"/>
</dbReference>
<dbReference type="EMBL" id="CP097478">
    <property type="protein sequence ID" value="USS93821.1"/>
    <property type="molecule type" value="Genomic_DNA"/>
</dbReference>
<keyword evidence="4 7" id="KW-0067">ATP-binding</keyword>
<comment type="subunit">
    <text evidence="6">Homohexamer. Forms a ring that surrounds DNA.</text>
</comment>
<protein>
    <recommendedName>
        <fullName evidence="2">DNA translocase FtsK</fullName>
    </recommendedName>
</protein>
<evidence type="ECO:0000259" key="9">
    <source>
        <dbReference type="PROSITE" id="PS50901"/>
    </source>
</evidence>
<keyword evidence="3 7" id="KW-0547">Nucleotide-binding</keyword>
<feature type="compositionally biased region" description="Polar residues" evidence="8">
    <location>
        <begin position="228"/>
        <end position="244"/>
    </location>
</feature>
<evidence type="ECO:0000256" key="3">
    <source>
        <dbReference type="ARBA" id="ARBA00022741"/>
    </source>
</evidence>
<gene>
    <name evidence="10" type="ORF">M8332_03015</name>
</gene>
<dbReference type="SMART" id="SM00843">
    <property type="entry name" value="Ftsk_gamma"/>
    <property type="match status" value="1"/>
</dbReference>
<dbReference type="Pfam" id="PF09397">
    <property type="entry name" value="FtsK_gamma"/>
    <property type="match status" value="1"/>
</dbReference>
<dbReference type="InterPro" id="IPR036388">
    <property type="entry name" value="WH-like_DNA-bd_sf"/>
</dbReference>
<dbReference type="InterPro" id="IPR041027">
    <property type="entry name" value="FtsK_alpha"/>
</dbReference>
<dbReference type="InterPro" id="IPR003593">
    <property type="entry name" value="AAA+_ATPase"/>
</dbReference>
<evidence type="ECO:0000256" key="8">
    <source>
        <dbReference type="SAM" id="MobiDB-lite"/>
    </source>
</evidence>
<proteinExistence type="inferred from homology"/>
<evidence type="ECO:0000256" key="6">
    <source>
        <dbReference type="ARBA" id="ARBA00025923"/>
    </source>
</evidence>
<dbReference type="Pfam" id="PF17854">
    <property type="entry name" value="FtsK_alpha"/>
    <property type="match status" value="1"/>
</dbReference>
<dbReference type="Gene3D" id="3.30.980.40">
    <property type="match status" value="1"/>
</dbReference>
<dbReference type="Gene3D" id="1.10.10.10">
    <property type="entry name" value="Winged helix-like DNA-binding domain superfamily/Winged helix DNA-binding domain"/>
    <property type="match status" value="1"/>
</dbReference>
<evidence type="ECO:0000256" key="7">
    <source>
        <dbReference type="PROSITE-ProRule" id="PRU00289"/>
    </source>
</evidence>
<feature type="domain" description="FtsK" evidence="9">
    <location>
        <begin position="435"/>
        <end position="627"/>
    </location>
</feature>